<dbReference type="Proteomes" id="UP001605036">
    <property type="component" value="Unassembled WGS sequence"/>
</dbReference>
<gene>
    <name evidence="2" type="ORF">R1flu_028764</name>
</gene>
<accession>A0ABD1XMN3</accession>
<protein>
    <submittedName>
        <fullName evidence="2">Uncharacterized protein</fullName>
    </submittedName>
</protein>
<organism evidence="2 3">
    <name type="scientific">Riccia fluitans</name>
    <dbReference type="NCBI Taxonomy" id="41844"/>
    <lineage>
        <taxon>Eukaryota</taxon>
        <taxon>Viridiplantae</taxon>
        <taxon>Streptophyta</taxon>
        <taxon>Embryophyta</taxon>
        <taxon>Marchantiophyta</taxon>
        <taxon>Marchantiopsida</taxon>
        <taxon>Marchantiidae</taxon>
        <taxon>Marchantiales</taxon>
        <taxon>Ricciaceae</taxon>
        <taxon>Riccia</taxon>
    </lineage>
</organism>
<dbReference type="AlphaFoldDB" id="A0ABD1XMN3"/>
<evidence type="ECO:0000313" key="3">
    <source>
        <dbReference type="Proteomes" id="UP001605036"/>
    </source>
</evidence>
<name>A0ABD1XMN3_9MARC</name>
<reference evidence="2 3" key="1">
    <citation type="submission" date="2024-09" db="EMBL/GenBank/DDBJ databases">
        <title>Chromosome-scale assembly of Riccia fluitans.</title>
        <authorList>
            <person name="Paukszto L."/>
            <person name="Sawicki J."/>
            <person name="Karawczyk K."/>
            <person name="Piernik-Szablinska J."/>
            <person name="Szczecinska M."/>
            <person name="Mazdziarz M."/>
        </authorList>
    </citation>
    <scope>NUCLEOTIDE SEQUENCE [LARGE SCALE GENOMIC DNA]</scope>
    <source>
        <strain evidence="2">Rf_01</strain>
        <tissue evidence="2">Aerial parts of the thallus</tissue>
    </source>
</reference>
<proteinExistence type="predicted"/>
<evidence type="ECO:0000313" key="2">
    <source>
        <dbReference type="EMBL" id="KAL2610191.1"/>
    </source>
</evidence>
<keyword evidence="3" id="KW-1185">Reference proteome</keyword>
<dbReference type="EMBL" id="JBHFFA010000008">
    <property type="protein sequence ID" value="KAL2610191.1"/>
    <property type="molecule type" value="Genomic_DNA"/>
</dbReference>
<sequence>MSKDDNHDRSRASAITSRPSAFTFMPFHQSSLGSNVRGAVDSAFNPTVASGDPTGGPGAYFNWDHGNHHFPSSQAISMLGYQGSIPPIILPGASHQYHRSVPPIVEPFSSTTRNEESFKDSQTQFHTQVEPDSNEVRAGSTFGGHASSATTTVVPTSAATNVVASNTSTARMNWLDHQISVLLNVKRQQWMKMLSLPTKDQMVGNQAK</sequence>
<evidence type="ECO:0000256" key="1">
    <source>
        <dbReference type="SAM" id="MobiDB-lite"/>
    </source>
</evidence>
<comment type="caution">
    <text evidence="2">The sequence shown here is derived from an EMBL/GenBank/DDBJ whole genome shotgun (WGS) entry which is preliminary data.</text>
</comment>
<feature type="region of interest" description="Disordered" evidence="1">
    <location>
        <begin position="132"/>
        <end position="151"/>
    </location>
</feature>